<feature type="region of interest" description="Disordered" evidence="8">
    <location>
        <begin position="365"/>
        <end position="395"/>
    </location>
</feature>
<protein>
    <submittedName>
        <fullName evidence="10">C2H2 finger domain protein, putative</fullName>
    </submittedName>
</protein>
<dbReference type="Gene3D" id="3.30.160.60">
    <property type="entry name" value="Classic Zinc Finger"/>
    <property type="match status" value="2"/>
</dbReference>
<dbReference type="GO" id="GO:0000978">
    <property type="term" value="F:RNA polymerase II cis-regulatory region sequence-specific DNA binding"/>
    <property type="evidence" value="ECO:0007669"/>
    <property type="project" value="InterPro"/>
</dbReference>
<feature type="compositionally biased region" description="Polar residues" evidence="8">
    <location>
        <begin position="321"/>
        <end position="333"/>
    </location>
</feature>
<keyword evidence="3" id="KW-0677">Repeat</keyword>
<reference evidence="11" key="1">
    <citation type="journal article" date="2014" name="Genome Announc.">
        <title>Draft genome sequence of the formaldehyde-resistant fungus Byssochlamys spectabilis No. 5 (anamorph Paecilomyces variotii No. 5) (NBRC109023).</title>
        <authorList>
            <person name="Oka T."/>
            <person name="Ekino K."/>
            <person name="Fukuda K."/>
            <person name="Nomura Y."/>
        </authorList>
    </citation>
    <scope>NUCLEOTIDE SEQUENCE [LARGE SCALE GENOMIC DNA]</scope>
    <source>
        <strain evidence="11">No. 5 / NBRC 109023</strain>
    </source>
</reference>
<dbReference type="PANTHER" id="PTHR40626:SF8">
    <property type="entry name" value="C2H2 FINGER DOMAIN TRANSCRIPTION FACTOR (EUROFUNG)-RELATED"/>
    <property type="match status" value="1"/>
</dbReference>
<dbReference type="InterPro" id="IPR036236">
    <property type="entry name" value="Znf_C2H2_sf"/>
</dbReference>
<evidence type="ECO:0000256" key="7">
    <source>
        <dbReference type="PROSITE-ProRule" id="PRU00042"/>
    </source>
</evidence>
<sequence>MRQAARNESASPGEAAGAHLELQAAIPSMIPGAFPHKGSIVLGMNSPRKQIPPSLTKRIMCARLNWQCSSRPAQFVSSKASISTSPGAVAQHPEATGLCDGDSSRQARPAGHKLMRKLLDSRGSGRLTLASSNGVARHGVSVLNDRHNIPPPRRYRTEPSCAALVPAPSVDMAPTAPAAASNSPAKKATSAPEKKYKCQFCNRAFSRSEHRSRHERSHTKERPFKCLKCRSTFVRRDLLLRHDRTVHAKDGGIPLVTEGRRRGGGVQKTSPASGPSSKPSITIDPATLEQIEASSDGMVDLETAAMLMTDFQHKAAAAATGQVNDRAGSNRSYSPERGPLLEPSVGYLSGNATLPQMPWDTLVSPSETKHHPMTNSFASQDSAAHGHQLPSMMERDGPVGDVLAPSLHSLVNSLPMSGNSTPNALSPYPSMTGPVSPVNYRRSPGPSQALTLPKAPQVANEMERNIIIERLKNADALSTLPDTFQLPSTASLNRYLSTYFNLYHHHLPFLHQESFKPTTVSPPLLLAVLSIGALYTFEREHAFMMHVGSKVLVNQFLQHKENFDSRKCPLWAMQSTLLNMVFESWSGDPKGLEWTCSIKSLLANMVAGNRYQLKLRTEARGGIAPSREEWIEDESCRRTYYAVYIFFGMLTLTFNHTPAMSFDEFDSLELPSSESLWNLEVTDEETWRRSLASSTVVTVRQAHDSLFQGEQTRYSAFATRVMINALFLQVWSHKRSYEALQDVVTEYKLRLALETWESSLEVCEPETIVVPLSTPQKGHPLIFNSMAVYRNTRARLEVDLKSIQEALRYHSSYEVAAAMTVAREKVKRSQEMNKVIQQCFECIEIAAIQGINWVAKTSATNWSVEHPLCGLDLMVILSLWLYRLEHDEEPATEAELAIYNKVRNLFDDDSVDTFGKLSSTVARVWGNILDGVVVWGITKLMGESFKLHAQALVGYEDSLVAAKDQPLQPMPTKGLASVGTAY</sequence>
<keyword evidence="6" id="KW-0539">Nucleus</keyword>
<dbReference type="Pfam" id="PF04082">
    <property type="entry name" value="Fungal_trans"/>
    <property type="match status" value="1"/>
</dbReference>
<keyword evidence="4 7" id="KW-0863">Zinc-finger</keyword>
<dbReference type="InterPro" id="IPR051059">
    <property type="entry name" value="VerF-like"/>
</dbReference>
<comment type="caution">
    <text evidence="10">The sequence shown here is derived from an EMBL/GenBank/DDBJ whole genome shotgun (WGS) entry which is preliminary data.</text>
</comment>
<dbReference type="InParanoid" id="V5F7A8"/>
<dbReference type="FunFam" id="3.30.160.60:FF:000190">
    <property type="entry name" value="C2H2 finger domain protein"/>
    <property type="match status" value="1"/>
</dbReference>
<dbReference type="eggNOG" id="KOG1721">
    <property type="taxonomic scope" value="Eukaryota"/>
</dbReference>
<evidence type="ECO:0000259" key="9">
    <source>
        <dbReference type="PROSITE" id="PS50157"/>
    </source>
</evidence>
<dbReference type="PROSITE" id="PS00028">
    <property type="entry name" value="ZINC_FINGER_C2H2_1"/>
    <property type="match status" value="2"/>
</dbReference>
<dbReference type="GO" id="GO:0006351">
    <property type="term" value="P:DNA-templated transcription"/>
    <property type="evidence" value="ECO:0007669"/>
    <property type="project" value="InterPro"/>
</dbReference>
<feature type="compositionally biased region" description="Polar residues" evidence="8">
    <location>
        <begin position="267"/>
        <end position="280"/>
    </location>
</feature>
<dbReference type="SUPFAM" id="SSF57667">
    <property type="entry name" value="beta-beta-alpha zinc fingers"/>
    <property type="match status" value="1"/>
</dbReference>
<keyword evidence="5" id="KW-0862">Zinc</keyword>
<dbReference type="GO" id="GO:0000981">
    <property type="term" value="F:DNA-binding transcription factor activity, RNA polymerase II-specific"/>
    <property type="evidence" value="ECO:0007669"/>
    <property type="project" value="InterPro"/>
</dbReference>
<feature type="region of interest" description="Disordered" evidence="8">
    <location>
        <begin position="85"/>
        <end position="110"/>
    </location>
</feature>
<feature type="compositionally biased region" description="Polar residues" evidence="8">
    <location>
        <begin position="373"/>
        <end position="382"/>
    </location>
</feature>
<evidence type="ECO:0000256" key="6">
    <source>
        <dbReference type="ARBA" id="ARBA00023242"/>
    </source>
</evidence>
<accession>V5F7A8</accession>
<evidence type="ECO:0000256" key="8">
    <source>
        <dbReference type="SAM" id="MobiDB-lite"/>
    </source>
</evidence>
<dbReference type="SMART" id="SM00355">
    <property type="entry name" value="ZnF_C2H2"/>
    <property type="match status" value="2"/>
</dbReference>
<dbReference type="OrthoDB" id="9411774at2759"/>
<dbReference type="HOGENOM" id="CLU_019787_0_0_1"/>
<feature type="region of interest" description="Disordered" evidence="8">
    <location>
        <begin position="320"/>
        <end position="343"/>
    </location>
</feature>
<feature type="domain" description="C2H2-type" evidence="9">
    <location>
        <begin position="224"/>
        <end position="252"/>
    </location>
</feature>
<dbReference type="AlphaFoldDB" id="V5F7A8"/>
<evidence type="ECO:0000313" key="10">
    <source>
        <dbReference type="EMBL" id="GAD91699.1"/>
    </source>
</evidence>
<dbReference type="Proteomes" id="UP000018001">
    <property type="component" value="Unassembled WGS sequence"/>
</dbReference>
<evidence type="ECO:0000256" key="2">
    <source>
        <dbReference type="ARBA" id="ARBA00022723"/>
    </source>
</evidence>
<dbReference type="EMBL" id="BAUL01000003">
    <property type="protein sequence ID" value="GAD91699.1"/>
    <property type="molecule type" value="Genomic_DNA"/>
</dbReference>
<dbReference type="GO" id="GO:0000785">
    <property type="term" value="C:chromatin"/>
    <property type="evidence" value="ECO:0007669"/>
    <property type="project" value="TreeGrafter"/>
</dbReference>
<evidence type="ECO:0000313" key="11">
    <source>
        <dbReference type="Proteomes" id="UP000018001"/>
    </source>
</evidence>
<dbReference type="PROSITE" id="PS50157">
    <property type="entry name" value="ZINC_FINGER_C2H2_2"/>
    <property type="match status" value="2"/>
</dbReference>
<name>V5F7A8_BYSSN</name>
<dbReference type="PANTHER" id="PTHR40626">
    <property type="entry name" value="MIP31509P"/>
    <property type="match status" value="1"/>
</dbReference>
<gene>
    <name evidence="10" type="ORF">PVAR5_0273</name>
</gene>
<organism evidence="10 11">
    <name type="scientific">Byssochlamys spectabilis (strain No. 5 / NBRC 109023)</name>
    <name type="common">Paecilomyces variotii</name>
    <dbReference type="NCBI Taxonomy" id="1356009"/>
    <lineage>
        <taxon>Eukaryota</taxon>
        <taxon>Fungi</taxon>
        <taxon>Dikarya</taxon>
        <taxon>Ascomycota</taxon>
        <taxon>Pezizomycotina</taxon>
        <taxon>Eurotiomycetes</taxon>
        <taxon>Eurotiomycetidae</taxon>
        <taxon>Eurotiales</taxon>
        <taxon>Thermoascaceae</taxon>
        <taxon>Paecilomyces</taxon>
    </lineage>
</organism>
<proteinExistence type="predicted"/>
<evidence type="ECO:0000256" key="3">
    <source>
        <dbReference type="ARBA" id="ARBA00022737"/>
    </source>
</evidence>
<keyword evidence="11" id="KW-1185">Reference proteome</keyword>
<evidence type="ECO:0000256" key="4">
    <source>
        <dbReference type="ARBA" id="ARBA00022771"/>
    </source>
</evidence>
<feature type="region of interest" description="Disordered" evidence="8">
    <location>
        <begin position="254"/>
        <end position="282"/>
    </location>
</feature>
<feature type="compositionally biased region" description="Low complexity" evidence="8">
    <location>
        <begin position="174"/>
        <end position="191"/>
    </location>
</feature>
<dbReference type="CDD" id="cd12148">
    <property type="entry name" value="fungal_TF_MHR"/>
    <property type="match status" value="1"/>
</dbReference>
<dbReference type="InterPro" id="IPR007219">
    <property type="entry name" value="XnlR_reg_dom"/>
</dbReference>
<evidence type="ECO:0000256" key="1">
    <source>
        <dbReference type="ARBA" id="ARBA00004123"/>
    </source>
</evidence>
<dbReference type="GO" id="GO:0008270">
    <property type="term" value="F:zinc ion binding"/>
    <property type="evidence" value="ECO:0007669"/>
    <property type="project" value="UniProtKB-KW"/>
</dbReference>
<feature type="region of interest" description="Disordered" evidence="8">
    <location>
        <begin position="174"/>
        <end position="193"/>
    </location>
</feature>
<feature type="domain" description="C2H2-type" evidence="9">
    <location>
        <begin position="196"/>
        <end position="223"/>
    </location>
</feature>
<evidence type="ECO:0000256" key="5">
    <source>
        <dbReference type="ARBA" id="ARBA00022833"/>
    </source>
</evidence>
<dbReference type="GO" id="GO:0005634">
    <property type="term" value="C:nucleus"/>
    <property type="evidence" value="ECO:0007669"/>
    <property type="project" value="UniProtKB-SubCell"/>
</dbReference>
<comment type="subcellular location">
    <subcellularLocation>
        <location evidence="1">Nucleus</location>
    </subcellularLocation>
</comment>
<dbReference type="InterPro" id="IPR013087">
    <property type="entry name" value="Znf_C2H2_type"/>
</dbReference>
<keyword evidence="2" id="KW-0479">Metal-binding</keyword>